<comment type="subcellular location">
    <subcellularLocation>
        <location evidence="1">Cell inner membrane</location>
        <topology evidence="1">Single-pass membrane protein</topology>
        <orientation evidence="1">Periplasmic side</orientation>
    </subcellularLocation>
</comment>
<keyword evidence="5" id="KW-0997">Cell inner membrane</keyword>
<protein>
    <submittedName>
        <fullName evidence="12">Energy transducer TonB</fullName>
    </submittedName>
</protein>
<proteinExistence type="inferred from homology"/>
<name>A0ABS5I0J6_9GAMM</name>
<accession>A0ABS5I0J6</accession>
<evidence type="ECO:0000256" key="5">
    <source>
        <dbReference type="ARBA" id="ARBA00022519"/>
    </source>
</evidence>
<evidence type="ECO:0000313" key="12">
    <source>
        <dbReference type="EMBL" id="MBR9726910.1"/>
    </source>
</evidence>
<dbReference type="Proteomes" id="UP000811844">
    <property type="component" value="Unassembled WGS sequence"/>
</dbReference>
<evidence type="ECO:0000256" key="6">
    <source>
        <dbReference type="ARBA" id="ARBA00022692"/>
    </source>
</evidence>
<dbReference type="RefSeq" id="WP_153660546.1">
    <property type="nucleotide sequence ID" value="NZ_JAAIKR010000001.1"/>
</dbReference>
<reference evidence="12 13" key="1">
    <citation type="submission" date="2020-02" db="EMBL/GenBank/DDBJ databases">
        <title>Shewanella WXL01 sp. nov., a marine bacterium isolated from green algae in Luhuitou Fringing Reef (Northern South China Sea).</title>
        <authorList>
            <person name="Wang X."/>
        </authorList>
    </citation>
    <scope>NUCLEOTIDE SEQUENCE [LARGE SCALE GENOMIC DNA]</scope>
    <source>
        <strain evidence="12 13">MCCC 1A01895</strain>
    </source>
</reference>
<evidence type="ECO:0000259" key="11">
    <source>
        <dbReference type="PROSITE" id="PS52015"/>
    </source>
</evidence>
<evidence type="ECO:0000256" key="7">
    <source>
        <dbReference type="ARBA" id="ARBA00022927"/>
    </source>
</evidence>
<dbReference type="Pfam" id="PF03544">
    <property type="entry name" value="TonB_C"/>
    <property type="match status" value="1"/>
</dbReference>
<dbReference type="PANTHER" id="PTHR33446">
    <property type="entry name" value="PROTEIN TONB-RELATED"/>
    <property type="match status" value="1"/>
</dbReference>
<evidence type="ECO:0000313" key="13">
    <source>
        <dbReference type="Proteomes" id="UP000811844"/>
    </source>
</evidence>
<organism evidence="12 13">
    <name type="scientific">Shewanella intestini</name>
    <dbReference type="NCBI Taxonomy" id="2017544"/>
    <lineage>
        <taxon>Bacteria</taxon>
        <taxon>Pseudomonadati</taxon>
        <taxon>Pseudomonadota</taxon>
        <taxon>Gammaproteobacteria</taxon>
        <taxon>Alteromonadales</taxon>
        <taxon>Shewanellaceae</taxon>
        <taxon>Shewanella</taxon>
    </lineage>
</organism>
<evidence type="ECO:0000256" key="8">
    <source>
        <dbReference type="ARBA" id="ARBA00022989"/>
    </source>
</evidence>
<evidence type="ECO:0000256" key="3">
    <source>
        <dbReference type="ARBA" id="ARBA00022448"/>
    </source>
</evidence>
<keyword evidence="8 10" id="KW-1133">Transmembrane helix</keyword>
<keyword evidence="9 10" id="KW-0472">Membrane</keyword>
<dbReference type="InterPro" id="IPR037682">
    <property type="entry name" value="TonB_C"/>
</dbReference>
<keyword evidence="4" id="KW-1003">Cell membrane</keyword>
<dbReference type="PROSITE" id="PS52015">
    <property type="entry name" value="TONB_CTD"/>
    <property type="match status" value="1"/>
</dbReference>
<dbReference type="Gene3D" id="3.30.1150.10">
    <property type="match status" value="1"/>
</dbReference>
<evidence type="ECO:0000256" key="2">
    <source>
        <dbReference type="ARBA" id="ARBA00006555"/>
    </source>
</evidence>
<sequence>MVKISVKQVAIWSLRIVISIAFTVLCCFYLPRWLNDSKINYQQQAKTEQMTLPMPKVVKKTEVTHSNSSEKSQSPQKPLAVVSVKMPPINQLADIAFDLPLTPAPKLNSMALPQIGSVIASVKDVDQPPEIVKYIQPKMPTAGRKYKQGGKVLLRLIIEANGSVSHAEVLKSTPKAIFDNAAMVAARKWRFKPAVLSGETVQVYVDVPISFKVN</sequence>
<keyword evidence="3" id="KW-0813">Transport</keyword>
<evidence type="ECO:0000256" key="10">
    <source>
        <dbReference type="SAM" id="Phobius"/>
    </source>
</evidence>
<dbReference type="InterPro" id="IPR051045">
    <property type="entry name" value="TonB-dependent_transducer"/>
</dbReference>
<dbReference type="NCBIfam" id="TIGR01352">
    <property type="entry name" value="tonB_Cterm"/>
    <property type="match status" value="1"/>
</dbReference>
<keyword evidence="13" id="KW-1185">Reference proteome</keyword>
<comment type="caution">
    <text evidence="12">The sequence shown here is derived from an EMBL/GenBank/DDBJ whole genome shotgun (WGS) entry which is preliminary data.</text>
</comment>
<dbReference type="SUPFAM" id="SSF74653">
    <property type="entry name" value="TolA/TonB C-terminal domain"/>
    <property type="match status" value="1"/>
</dbReference>
<evidence type="ECO:0000256" key="4">
    <source>
        <dbReference type="ARBA" id="ARBA00022475"/>
    </source>
</evidence>
<keyword evidence="7" id="KW-0653">Protein transport</keyword>
<dbReference type="InterPro" id="IPR006260">
    <property type="entry name" value="TonB/TolA_C"/>
</dbReference>
<feature type="domain" description="TonB C-terminal" evidence="11">
    <location>
        <begin position="124"/>
        <end position="214"/>
    </location>
</feature>
<comment type="similarity">
    <text evidence="2">Belongs to the TonB family.</text>
</comment>
<evidence type="ECO:0000256" key="9">
    <source>
        <dbReference type="ARBA" id="ARBA00023136"/>
    </source>
</evidence>
<gene>
    <name evidence="12" type="ORF">G3R48_02740</name>
</gene>
<dbReference type="EMBL" id="JAAIKR010000001">
    <property type="protein sequence ID" value="MBR9726910.1"/>
    <property type="molecule type" value="Genomic_DNA"/>
</dbReference>
<evidence type="ECO:0000256" key="1">
    <source>
        <dbReference type="ARBA" id="ARBA00004383"/>
    </source>
</evidence>
<keyword evidence="6 10" id="KW-0812">Transmembrane</keyword>
<feature type="transmembrane region" description="Helical" evidence="10">
    <location>
        <begin position="12"/>
        <end position="34"/>
    </location>
</feature>